<reference evidence="2" key="1">
    <citation type="submission" date="2022-11" db="UniProtKB">
        <authorList>
            <consortium name="WormBaseParasite"/>
        </authorList>
    </citation>
    <scope>IDENTIFICATION</scope>
</reference>
<sequence length="83" mass="9632">MSSPRATKIIGTALRLRSRRSHALLQTQFAKTYVRKIDKNRKNQTGLPMDNKRYNQNTQTCLNLIHTCKEKRALLSESDVRNC</sequence>
<name>A0A915L4C2_ROMCU</name>
<dbReference type="AlphaFoldDB" id="A0A915L4C2"/>
<proteinExistence type="predicted"/>
<evidence type="ECO:0000313" key="1">
    <source>
        <dbReference type="Proteomes" id="UP000887565"/>
    </source>
</evidence>
<evidence type="ECO:0000313" key="2">
    <source>
        <dbReference type="WBParaSite" id="nRc.2.0.1.t45924-RA"/>
    </source>
</evidence>
<keyword evidence="1" id="KW-1185">Reference proteome</keyword>
<accession>A0A915L4C2</accession>
<dbReference type="Proteomes" id="UP000887565">
    <property type="component" value="Unplaced"/>
</dbReference>
<protein>
    <submittedName>
        <fullName evidence="2">Uncharacterized protein</fullName>
    </submittedName>
</protein>
<organism evidence="1 2">
    <name type="scientific">Romanomermis culicivorax</name>
    <name type="common">Nematode worm</name>
    <dbReference type="NCBI Taxonomy" id="13658"/>
    <lineage>
        <taxon>Eukaryota</taxon>
        <taxon>Metazoa</taxon>
        <taxon>Ecdysozoa</taxon>
        <taxon>Nematoda</taxon>
        <taxon>Enoplea</taxon>
        <taxon>Dorylaimia</taxon>
        <taxon>Mermithida</taxon>
        <taxon>Mermithoidea</taxon>
        <taxon>Mermithidae</taxon>
        <taxon>Romanomermis</taxon>
    </lineage>
</organism>
<dbReference type="WBParaSite" id="nRc.2.0.1.t45924-RA">
    <property type="protein sequence ID" value="nRc.2.0.1.t45924-RA"/>
    <property type="gene ID" value="nRc.2.0.1.g45924"/>
</dbReference>